<reference evidence="5 6" key="1">
    <citation type="submission" date="2024-08" db="EMBL/GenBank/DDBJ databases">
        <authorList>
            <person name="Lu H."/>
        </authorList>
    </citation>
    <scope>NUCLEOTIDE SEQUENCE [LARGE SCALE GENOMIC DNA]</scope>
    <source>
        <strain evidence="5 6">BYS78W</strain>
    </source>
</reference>
<accession>A0ABW7HIC9</accession>
<feature type="signal peptide" evidence="3">
    <location>
        <begin position="1"/>
        <end position="24"/>
    </location>
</feature>
<dbReference type="InterPro" id="IPR002509">
    <property type="entry name" value="NODB_dom"/>
</dbReference>
<dbReference type="EC" id="3.-.-.-" evidence="5"/>
<dbReference type="PANTHER" id="PTHR10587:SF133">
    <property type="entry name" value="CHITIN DEACETYLASE 1-RELATED"/>
    <property type="match status" value="1"/>
</dbReference>
<dbReference type="EMBL" id="JBIGIC010000014">
    <property type="protein sequence ID" value="MFG6489668.1"/>
    <property type="molecule type" value="Genomic_DNA"/>
</dbReference>
<evidence type="ECO:0000259" key="4">
    <source>
        <dbReference type="PROSITE" id="PS51677"/>
    </source>
</evidence>
<evidence type="ECO:0000256" key="2">
    <source>
        <dbReference type="ARBA" id="ARBA00022801"/>
    </source>
</evidence>
<dbReference type="PANTHER" id="PTHR10587">
    <property type="entry name" value="GLYCOSYL TRANSFERASE-RELATED"/>
    <property type="match status" value="1"/>
</dbReference>
<protein>
    <submittedName>
        <fullName evidence="5">Polysaccharide deacetylase family protein</fullName>
        <ecNumber evidence="5">3.-.-.-</ecNumber>
    </submittedName>
</protein>
<dbReference type="SUPFAM" id="SSF88713">
    <property type="entry name" value="Glycoside hydrolase/deacetylase"/>
    <property type="match status" value="1"/>
</dbReference>
<dbReference type="InterPro" id="IPR011330">
    <property type="entry name" value="Glyco_hydro/deAcase_b/a-brl"/>
</dbReference>
<keyword evidence="6" id="KW-1185">Reference proteome</keyword>
<dbReference type="PROSITE" id="PS51677">
    <property type="entry name" value="NODB"/>
    <property type="match status" value="1"/>
</dbReference>
<keyword evidence="2 5" id="KW-0378">Hydrolase</keyword>
<name>A0ABW7HIC9_9BURK</name>
<evidence type="ECO:0000256" key="3">
    <source>
        <dbReference type="SAM" id="SignalP"/>
    </source>
</evidence>
<sequence length="296" mass="32232">MSRRTSLRAATVGLALITAALLGACRSTPLPVSPDTPPLRFLLTFDDGPSIRSEPNPTAQVLRTLASNPLQPGIRAVFFVQTRTTNGGGTPEGRALMARELALGHVLGFHTATPGHTNHLGMPSEKLRGSIQDGLADHADISGGTPRLVRPPMWAYDARTLDIYAEAGLHALITDVSANDGKIVWPNGSPRRRQHMRYQMDLLRPRVQAGELPVVDGVIPVVVTFHDPNPFTAEHLAEYLQLLVDSARREGLRVSERPFYGQGEDIERVALARTVSAGEPVQHIAGFWHSLLRLKP</sequence>
<dbReference type="PROSITE" id="PS51257">
    <property type="entry name" value="PROKAR_LIPOPROTEIN"/>
    <property type="match status" value="1"/>
</dbReference>
<keyword evidence="3" id="KW-0732">Signal</keyword>
<dbReference type="Pfam" id="PF01522">
    <property type="entry name" value="Polysacc_deac_1"/>
    <property type="match status" value="1"/>
</dbReference>
<dbReference type="RefSeq" id="WP_394416062.1">
    <property type="nucleotide sequence ID" value="NZ_JBIGIC010000014.1"/>
</dbReference>
<feature type="domain" description="NodB homology" evidence="4">
    <location>
        <begin position="39"/>
        <end position="255"/>
    </location>
</feature>
<dbReference type="InterPro" id="IPR050248">
    <property type="entry name" value="Polysacc_deacetylase_ArnD"/>
</dbReference>
<organism evidence="5 6">
    <name type="scientific">Pelomonas candidula</name>
    <dbReference type="NCBI Taxonomy" id="3299025"/>
    <lineage>
        <taxon>Bacteria</taxon>
        <taxon>Pseudomonadati</taxon>
        <taxon>Pseudomonadota</taxon>
        <taxon>Betaproteobacteria</taxon>
        <taxon>Burkholderiales</taxon>
        <taxon>Sphaerotilaceae</taxon>
        <taxon>Roseateles</taxon>
    </lineage>
</organism>
<gene>
    <name evidence="5" type="ORF">ACG04R_23530</name>
</gene>
<evidence type="ECO:0000313" key="5">
    <source>
        <dbReference type="EMBL" id="MFG6489668.1"/>
    </source>
</evidence>
<keyword evidence="1" id="KW-0479">Metal-binding</keyword>
<proteinExistence type="predicted"/>
<dbReference type="CDD" id="cd10917">
    <property type="entry name" value="CE4_NodB_like_6s_7s"/>
    <property type="match status" value="1"/>
</dbReference>
<evidence type="ECO:0000256" key="1">
    <source>
        <dbReference type="ARBA" id="ARBA00022723"/>
    </source>
</evidence>
<dbReference type="Proteomes" id="UP001606134">
    <property type="component" value="Unassembled WGS sequence"/>
</dbReference>
<dbReference type="GO" id="GO:0016787">
    <property type="term" value="F:hydrolase activity"/>
    <property type="evidence" value="ECO:0007669"/>
    <property type="project" value="UniProtKB-KW"/>
</dbReference>
<dbReference type="Gene3D" id="3.20.20.370">
    <property type="entry name" value="Glycoside hydrolase/deacetylase"/>
    <property type="match status" value="1"/>
</dbReference>
<evidence type="ECO:0000313" key="6">
    <source>
        <dbReference type="Proteomes" id="UP001606134"/>
    </source>
</evidence>
<comment type="caution">
    <text evidence="5">The sequence shown here is derived from an EMBL/GenBank/DDBJ whole genome shotgun (WGS) entry which is preliminary data.</text>
</comment>
<feature type="chain" id="PRO_5045420238" evidence="3">
    <location>
        <begin position="25"/>
        <end position="296"/>
    </location>
</feature>